<evidence type="ECO:0000256" key="2">
    <source>
        <dbReference type="ARBA" id="ARBA00010145"/>
    </source>
</evidence>
<dbReference type="PATRIC" id="fig|748449.3.peg.298"/>
<evidence type="ECO:0000256" key="4">
    <source>
        <dbReference type="ARBA" id="ARBA00022475"/>
    </source>
</evidence>
<dbReference type="EMBL" id="CP003359">
    <property type="protein sequence ID" value="AGB40326.1"/>
    <property type="molecule type" value="Genomic_DNA"/>
</dbReference>
<evidence type="ECO:0000256" key="5">
    <source>
        <dbReference type="ARBA" id="ARBA00022692"/>
    </source>
</evidence>
<evidence type="ECO:0000256" key="1">
    <source>
        <dbReference type="ARBA" id="ARBA00004651"/>
    </source>
</evidence>
<keyword evidence="4" id="KW-1003">Cell membrane</keyword>
<evidence type="ECO:0000256" key="8">
    <source>
        <dbReference type="SAM" id="Phobius"/>
    </source>
</evidence>
<proteinExistence type="inferred from homology"/>
<keyword evidence="7 8" id="KW-0472">Membrane</keyword>
<dbReference type="Proteomes" id="UP000010880">
    <property type="component" value="Chromosome"/>
</dbReference>
<keyword evidence="10" id="KW-1185">Reference proteome</keyword>
<evidence type="ECO:0000256" key="7">
    <source>
        <dbReference type="ARBA" id="ARBA00023136"/>
    </source>
</evidence>
<dbReference type="eggNOG" id="COG0679">
    <property type="taxonomic scope" value="Bacteria"/>
</dbReference>
<dbReference type="Gene3D" id="1.20.1530.20">
    <property type="match status" value="1"/>
</dbReference>
<feature type="transmembrane region" description="Helical" evidence="8">
    <location>
        <begin position="106"/>
        <end position="125"/>
    </location>
</feature>
<name>L0K5Q5_HALHC</name>
<comment type="subcellular location">
    <subcellularLocation>
        <location evidence="1">Cell membrane</location>
        <topology evidence="1">Multi-pass membrane protein</topology>
    </subcellularLocation>
</comment>
<organism evidence="9 10">
    <name type="scientific">Halobacteroides halobius (strain ATCC 35273 / DSM 5150 / MD-1)</name>
    <dbReference type="NCBI Taxonomy" id="748449"/>
    <lineage>
        <taxon>Bacteria</taxon>
        <taxon>Bacillati</taxon>
        <taxon>Bacillota</taxon>
        <taxon>Clostridia</taxon>
        <taxon>Halanaerobiales</taxon>
        <taxon>Halobacteroidaceae</taxon>
        <taxon>Halobacteroides</taxon>
    </lineage>
</organism>
<comment type="similarity">
    <text evidence="2">Belongs to the auxin efflux carrier (TC 2.A.69) family.</text>
</comment>
<keyword evidence="6 8" id="KW-1133">Transmembrane helix</keyword>
<dbReference type="HOGENOM" id="CLU_056175_1_0_9"/>
<keyword evidence="5 8" id="KW-0812">Transmembrane</keyword>
<feature type="transmembrane region" description="Helical" evidence="8">
    <location>
        <begin position="258"/>
        <end position="279"/>
    </location>
</feature>
<feature type="transmembrane region" description="Helical" evidence="8">
    <location>
        <begin position="291"/>
        <end position="309"/>
    </location>
</feature>
<evidence type="ECO:0000313" key="9">
    <source>
        <dbReference type="EMBL" id="AGB40326.1"/>
    </source>
</evidence>
<feature type="transmembrane region" description="Helical" evidence="8">
    <location>
        <begin position="39"/>
        <end position="61"/>
    </location>
</feature>
<dbReference type="AlphaFoldDB" id="L0K5Q5"/>
<dbReference type="RefSeq" id="WP_015326052.1">
    <property type="nucleotide sequence ID" value="NC_019978.1"/>
</dbReference>
<dbReference type="PANTHER" id="PTHR36838">
    <property type="entry name" value="AUXIN EFFLUX CARRIER FAMILY PROTEIN"/>
    <property type="match status" value="1"/>
</dbReference>
<feature type="transmembrane region" description="Helical" evidence="8">
    <location>
        <begin position="6"/>
        <end position="27"/>
    </location>
</feature>
<protein>
    <submittedName>
        <fullName evidence="9">Putative permease</fullName>
    </submittedName>
</protein>
<dbReference type="STRING" id="748449.Halha_0317"/>
<gene>
    <name evidence="9" type="ordered locus">Halha_0317</name>
</gene>
<feature type="transmembrane region" description="Helical" evidence="8">
    <location>
        <begin position="231"/>
        <end position="252"/>
    </location>
</feature>
<feature type="transmembrane region" description="Helical" evidence="8">
    <location>
        <begin position="73"/>
        <end position="94"/>
    </location>
</feature>
<sequence length="310" mass="34727">MIIINFIMVFNQTLVLFLLLMVGFTIRRLEIVDDSLKQNLTNLIIYVTLPALLIDSMSYQFSLERLTQLGSVFINAVLVYLLMIIISYIVIHFLSVEQRFKDVYQFILIFGNVGFMGYPVIEVVYGSTEGIFLAAIYNLVFHLVLWTLGIMIMSRSQENGQNLSLQGLLNPGVISITVGFLLFIFSIELPKPITYSLEMLGETTTPLSMIVVGSILAQVQIKDIIYNSKLWLITLIRLLILPLTTLLILQNFNLDRLILGVVVILTAMPAAANTAIFAQEFGGDEALASEGVFLTTLLSIFTIPLIVYLL</sequence>
<dbReference type="KEGG" id="hhl:Halha_0317"/>
<evidence type="ECO:0000256" key="6">
    <source>
        <dbReference type="ARBA" id="ARBA00022989"/>
    </source>
</evidence>
<dbReference type="InterPro" id="IPR004776">
    <property type="entry name" value="Mem_transp_PIN-like"/>
</dbReference>
<feature type="transmembrane region" description="Helical" evidence="8">
    <location>
        <begin position="131"/>
        <end position="153"/>
    </location>
</feature>
<dbReference type="GO" id="GO:0005886">
    <property type="term" value="C:plasma membrane"/>
    <property type="evidence" value="ECO:0007669"/>
    <property type="project" value="UniProtKB-SubCell"/>
</dbReference>
<dbReference type="InterPro" id="IPR038770">
    <property type="entry name" value="Na+/solute_symporter_sf"/>
</dbReference>
<evidence type="ECO:0000313" key="10">
    <source>
        <dbReference type="Proteomes" id="UP000010880"/>
    </source>
</evidence>
<keyword evidence="3" id="KW-0813">Transport</keyword>
<accession>L0K5Q5</accession>
<feature type="transmembrane region" description="Helical" evidence="8">
    <location>
        <begin position="165"/>
        <end position="187"/>
    </location>
</feature>
<dbReference type="PANTHER" id="PTHR36838:SF1">
    <property type="entry name" value="SLR1864 PROTEIN"/>
    <property type="match status" value="1"/>
</dbReference>
<evidence type="ECO:0000256" key="3">
    <source>
        <dbReference type="ARBA" id="ARBA00022448"/>
    </source>
</evidence>
<dbReference type="Pfam" id="PF03547">
    <property type="entry name" value="Mem_trans"/>
    <property type="match status" value="1"/>
</dbReference>
<reference evidence="10" key="1">
    <citation type="submission" date="2012-02" db="EMBL/GenBank/DDBJ databases">
        <title>The complete genome of Halobacteroides halobius DSM 5150.</title>
        <authorList>
            <person name="Lucas S."/>
            <person name="Copeland A."/>
            <person name="Lapidus A."/>
            <person name="Glavina del Rio T."/>
            <person name="Dalin E."/>
            <person name="Tice H."/>
            <person name="Bruce D."/>
            <person name="Goodwin L."/>
            <person name="Pitluck S."/>
            <person name="Peters L."/>
            <person name="Mikhailova N."/>
            <person name="Gu W."/>
            <person name="Kyrpides N."/>
            <person name="Mavromatis K."/>
            <person name="Ivanova N."/>
            <person name="Brettin T."/>
            <person name="Detter J.C."/>
            <person name="Han C."/>
            <person name="Larimer F."/>
            <person name="Land M."/>
            <person name="Hauser L."/>
            <person name="Markowitz V."/>
            <person name="Cheng J.-F."/>
            <person name="Hugenholtz P."/>
            <person name="Woyke T."/>
            <person name="Wu D."/>
            <person name="Tindall B."/>
            <person name="Pomrenke H."/>
            <person name="Brambilla E."/>
            <person name="Klenk H.-P."/>
            <person name="Eisen J.A."/>
        </authorList>
    </citation>
    <scope>NUCLEOTIDE SEQUENCE [LARGE SCALE GENOMIC DNA]</scope>
    <source>
        <strain evidence="10">ATCC 35273 / DSM 5150 / MD-1</strain>
    </source>
</reference>
<dbReference type="GO" id="GO:0055085">
    <property type="term" value="P:transmembrane transport"/>
    <property type="evidence" value="ECO:0007669"/>
    <property type="project" value="InterPro"/>
</dbReference>